<keyword evidence="2" id="KW-1185">Reference proteome</keyword>
<gene>
    <name evidence="1" type="ORF">CCUG63697_03634</name>
</gene>
<organism evidence="1 2">
    <name type="scientific">Mycobacteroides franklinii</name>
    <dbReference type="NCBI Taxonomy" id="948102"/>
    <lineage>
        <taxon>Bacteria</taxon>
        <taxon>Bacillati</taxon>
        <taxon>Actinomycetota</taxon>
        <taxon>Actinomycetes</taxon>
        <taxon>Mycobacteriales</taxon>
        <taxon>Mycobacteriaceae</taxon>
        <taxon>Mycobacteroides</taxon>
    </lineage>
</organism>
<name>A0A4R8QZ48_9MYCO</name>
<sequence length="133" mass="14572">MLTCAGQRAKAVLSGPIPADPWIGKAYQTTTSEEPQTRAVRVPVNPDGFLKWITGLNVAKAEPFARANEICDWFDRGYAYPQVVQAETAVIQRDWTNVLDPYGRPAVNSYEIGFLVSGSAKFVCPEHADKLSG</sequence>
<evidence type="ECO:0000313" key="2">
    <source>
        <dbReference type="Proteomes" id="UP000295165"/>
    </source>
</evidence>
<accession>A0A4R8QZ48</accession>
<evidence type="ECO:0008006" key="3">
    <source>
        <dbReference type="Google" id="ProtNLM"/>
    </source>
</evidence>
<dbReference type="RefSeq" id="WP_191986959.1">
    <property type="nucleotide sequence ID" value="NZ_PECE01000001.1"/>
</dbReference>
<reference evidence="1 2" key="1">
    <citation type="journal article" date="2019" name="Sci. Rep.">
        <title>Extended insight into the Mycobacterium chelonae-abscessus complex through whole genome sequencing of Mycobacterium salmoniphilum outbreak and Mycobacterium salmoniphilum-like strains.</title>
        <authorList>
            <person name="Behra P.R.K."/>
            <person name="Das S."/>
            <person name="Pettersson B.M.F."/>
            <person name="Shirreff L."/>
            <person name="DuCote T."/>
            <person name="Jacobsson K.G."/>
            <person name="Ennis D.G."/>
            <person name="Kirsebom L.A."/>
        </authorList>
    </citation>
    <scope>NUCLEOTIDE SEQUENCE [LARGE SCALE GENOMIC DNA]</scope>
    <source>
        <strain evidence="1 2">CCUG 63697</strain>
    </source>
</reference>
<proteinExistence type="predicted"/>
<comment type="caution">
    <text evidence="1">The sequence shown here is derived from an EMBL/GenBank/DDBJ whole genome shotgun (WGS) entry which is preliminary data.</text>
</comment>
<evidence type="ECO:0000313" key="1">
    <source>
        <dbReference type="EMBL" id="TDZ49102.1"/>
    </source>
</evidence>
<dbReference type="Proteomes" id="UP000295165">
    <property type="component" value="Unassembled WGS sequence"/>
</dbReference>
<dbReference type="AlphaFoldDB" id="A0A4R8QZ48"/>
<protein>
    <recommendedName>
        <fullName evidence="3">DUF732 domain-containing protein</fullName>
    </recommendedName>
</protein>
<dbReference type="EMBL" id="PECC01000028">
    <property type="protein sequence ID" value="TDZ49102.1"/>
    <property type="molecule type" value="Genomic_DNA"/>
</dbReference>